<sequence length="549" mass="61858">MGKHVDDAWWDFILEKLTLSQLHEGRQKIDQAIKKHETPVNTTGSTRTVSEGYEVPNSNRDTFSSTASTLNDRSTPRTSLTCGNPVSTCESREPVKRLFFCTFCAEAGIKKTFGTKHDWKRHEGNFHTGTGLEWRCGIGSCPHVADRGQALTKHVARFHPGNKHLPPPTQLEWLYGCGFKKCRIVSSNWKERCNHVARCMQRTTSDWDYSQTIRNLLEDDHTTQLWAYITNSLDPSGNMPLSAMQWEQSKTRKEREKLESQSFGLGSEMYIFFQNLFRTACHAPVSDTIQVTGHVPTDITAPSTVTSMMPEGSYASTSTTPLPYADTTVSSLAPLPILPMDVHQWNAASQLAQYSEFAQLGNTKQPTNVEDLNRFKKPNQSFEDSYYSEWDKFLETFQSNGERHFGGASPFIGRTDHFNETRESNQALPNNRFSIQMMDAPDLVVPDDPLAGQSIPESAPFPEEDLIRPEQINSSLPQYSINNTPPLALPPSTVRKAQVHHARKPSMKNLFTKSVEGLRAKFHNPGANIDQPDLPINMSIHTSRTALRR</sequence>
<feature type="region of interest" description="Disordered" evidence="1">
    <location>
        <begin position="38"/>
        <end position="83"/>
    </location>
</feature>
<keyword evidence="3" id="KW-1185">Reference proteome</keyword>
<dbReference type="EMBL" id="MU006780">
    <property type="protein sequence ID" value="KAF2643342.1"/>
    <property type="molecule type" value="Genomic_DNA"/>
</dbReference>
<dbReference type="AlphaFoldDB" id="A0A6A6S802"/>
<accession>A0A6A6S802</accession>
<dbReference type="Proteomes" id="UP000799753">
    <property type="component" value="Unassembled WGS sequence"/>
</dbReference>
<evidence type="ECO:0000313" key="3">
    <source>
        <dbReference type="Proteomes" id="UP000799753"/>
    </source>
</evidence>
<evidence type="ECO:0000313" key="2">
    <source>
        <dbReference type="EMBL" id="KAF2643342.1"/>
    </source>
</evidence>
<evidence type="ECO:0000256" key="1">
    <source>
        <dbReference type="SAM" id="MobiDB-lite"/>
    </source>
</evidence>
<feature type="compositionally biased region" description="Polar residues" evidence="1">
    <location>
        <begin position="39"/>
        <end position="49"/>
    </location>
</feature>
<feature type="compositionally biased region" description="Polar residues" evidence="1">
    <location>
        <begin position="56"/>
        <end position="83"/>
    </location>
</feature>
<organism evidence="2 3">
    <name type="scientific">Massarina eburnea CBS 473.64</name>
    <dbReference type="NCBI Taxonomy" id="1395130"/>
    <lineage>
        <taxon>Eukaryota</taxon>
        <taxon>Fungi</taxon>
        <taxon>Dikarya</taxon>
        <taxon>Ascomycota</taxon>
        <taxon>Pezizomycotina</taxon>
        <taxon>Dothideomycetes</taxon>
        <taxon>Pleosporomycetidae</taxon>
        <taxon>Pleosporales</taxon>
        <taxon>Massarineae</taxon>
        <taxon>Massarinaceae</taxon>
        <taxon>Massarina</taxon>
    </lineage>
</organism>
<name>A0A6A6S802_9PLEO</name>
<reference evidence="2" key="1">
    <citation type="journal article" date="2020" name="Stud. Mycol.">
        <title>101 Dothideomycetes genomes: a test case for predicting lifestyles and emergence of pathogens.</title>
        <authorList>
            <person name="Haridas S."/>
            <person name="Albert R."/>
            <person name="Binder M."/>
            <person name="Bloem J."/>
            <person name="Labutti K."/>
            <person name="Salamov A."/>
            <person name="Andreopoulos B."/>
            <person name="Baker S."/>
            <person name="Barry K."/>
            <person name="Bills G."/>
            <person name="Bluhm B."/>
            <person name="Cannon C."/>
            <person name="Castanera R."/>
            <person name="Culley D."/>
            <person name="Daum C."/>
            <person name="Ezra D."/>
            <person name="Gonzalez J."/>
            <person name="Henrissat B."/>
            <person name="Kuo A."/>
            <person name="Liang C."/>
            <person name="Lipzen A."/>
            <person name="Lutzoni F."/>
            <person name="Magnuson J."/>
            <person name="Mondo S."/>
            <person name="Nolan M."/>
            <person name="Ohm R."/>
            <person name="Pangilinan J."/>
            <person name="Park H.-J."/>
            <person name="Ramirez L."/>
            <person name="Alfaro M."/>
            <person name="Sun H."/>
            <person name="Tritt A."/>
            <person name="Yoshinaga Y."/>
            <person name="Zwiers L.-H."/>
            <person name="Turgeon B."/>
            <person name="Goodwin S."/>
            <person name="Spatafora J."/>
            <person name="Crous P."/>
            <person name="Grigoriev I."/>
        </authorList>
    </citation>
    <scope>NUCLEOTIDE SEQUENCE</scope>
    <source>
        <strain evidence="2">CBS 473.64</strain>
    </source>
</reference>
<proteinExistence type="predicted"/>
<gene>
    <name evidence="2" type="ORF">P280DRAFT_467393</name>
</gene>
<protein>
    <recommendedName>
        <fullName evidence="4">C2H2-type domain-containing protein</fullName>
    </recommendedName>
</protein>
<dbReference type="OrthoDB" id="3801225at2759"/>
<evidence type="ECO:0008006" key="4">
    <source>
        <dbReference type="Google" id="ProtNLM"/>
    </source>
</evidence>